<dbReference type="InterPro" id="IPR036390">
    <property type="entry name" value="WH_DNA-bd_sf"/>
</dbReference>
<feature type="domain" description="HTH arsR-type" evidence="1">
    <location>
        <begin position="18"/>
        <end position="113"/>
    </location>
</feature>
<dbReference type="Pfam" id="PF12840">
    <property type="entry name" value="HTH_20"/>
    <property type="match status" value="1"/>
</dbReference>
<evidence type="ECO:0000313" key="2">
    <source>
        <dbReference type="EMBL" id="UXH76741.1"/>
    </source>
</evidence>
<organism evidence="2 3">
    <name type="scientific">Roseateles amylovorans</name>
    <dbReference type="NCBI Taxonomy" id="2978473"/>
    <lineage>
        <taxon>Bacteria</taxon>
        <taxon>Pseudomonadati</taxon>
        <taxon>Pseudomonadota</taxon>
        <taxon>Betaproteobacteria</taxon>
        <taxon>Burkholderiales</taxon>
        <taxon>Sphaerotilaceae</taxon>
        <taxon>Roseateles</taxon>
    </lineage>
</organism>
<reference evidence="2" key="1">
    <citation type="submission" date="2022-10" db="EMBL/GenBank/DDBJ databases">
        <title>Characterization and whole genome sequencing of a new Roseateles species, isolated from fresh water.</title>
        <authorList>
            <person name="Guliayeva D.Y."/>
            <person name="Akhremchuk A.E."/>
            <person name="Sikolenko M.A."/>
            <person name="Valentovich L.N."/>
            <person name="Sidarenka A.V."/>
        </authorList>
    </citation>
    <scope>NUCLEOTIDE SEQUENCE</scope>
    <source>
        <strain evidence="2">BIM B-1768</strain>
    </source>
</reference>
<proteinExistence type="predicted"/>
<evidence type="ECO:0000259" key="1">
    <source>
        <dbReference type="SMART" id="SM00418"/>
    </source>
</evidence>
<dbReference type="EMBL" id="CP104562">
    <property type="protein sequence ID" value="UXH76741.1"/>
    <property type="molecule type" value="Genomic_DNA"/>
</dbReference>
<dbReference type="InterPro" id="IPR001845">
    <property type="entry name" value="HTH_ArsR_DNA-bd_dom"/>
</dbReference>
<keyword evidence="3" id="KW-1185">Reference proteome</keyword>
<name>A0ABY6AU46_9BURK</name>
<protein>
    <submittedName>
        <fullName evidence="2">Helix-turn-helix domain-containing protein</fullName>
    </submittedName>
</protein>
<dbReference type="InterPro" id="IPR036388">
    <property type="entry name" value="WH-like_DNA-bd_sf"/>
</dbReference>
<sequence length="205" mass="22394">MTQAHTPQFNARAIRDPAHIRLLSSPVRHELADTLASMGGEATVATLAEQMGRPADGLYYHLQLLVDGGLVHERQGDHGERIFTLAGDGQAPLRLSYDLASDEARQALASYAKGLLQVAESDFLAGLKLGAIDVEGPRRRLWAARNRGWVSPAELEEANALLERLCELLSHPRDASRDVPMSLAFVLAPTVIRQRRRSSGKTDAD</sequence>
<dbReference type="Proteomes" id="UP001064933">
    <property type="component" value="Chromosome"/>
</dbReference>
<dbReference type="RefSeq" id="WP_261756477.1">
    <property type="nucleotide sequence ID" value="NZ_CP104562.2"/>
</dbReference>
<dbReference type="SUPFAM" id="SSF46785">
    <property type="entry name" value="Winged helix' DNA-binding domain"/>
    <property type="match status" value="1"/>
</dbReference>
<dbReference type="SMART" id="SM00418">
    <property type="entry name" value="HTH_ARSR"/>
    <property type="match status" value="1"/>
</dbReference>
<evidence type="ECO:0000313" key="3">
    <source>
        <dbReference type="Proteomes" id="UP001064933"/>
    </source>
</evidence>
<dbReference type="Gene3D" id="1.10.10.10">
    <property type="entry name" value="Winged helix-like DNA-binding domain superfamily/Winged helix DNA-binding domain"/>
    <property type="match status" value="1"/>
</dbReference>
<accession>A0ABY6AU46</accession>
<gene>
    <name evidence="2" type="ORF">N4261_17085</name>
</gene>